<dbReference type="Gene3D" id="3.80.10.10">
    <property type="entry name" value="Ribonuclease Inhibitor"/>
    <property type="match status" value="1"/>
</dbReference>
<comment type="caution">
    <text evidence="2">The sequence shown here is derived from an EMBL/GenBank/DDBJ whole genome shotgun (WGS) entry which is preliminary data.</text>
</comment>
<dbReference type="InterPro" id="IPR032675">
    <property type="entry name" value="LRR_dom_sf"/>
</dbReference>
<sequence>MASLSSLPPELLHNIFDFLPTHTTSIRPRSALLPLLTTSRYLHAVAAPLLNSDISIGTLEQADAFLRAKSEDSSLADSVTTLVFHAPSSAGGSSLRASSRWTADAARRLVKGLSHLSELRLSGFESVEAVNAVLEEAIDSPKLQRQVGPRVEADSSSSLQVPLIKNLHLDFEGVSCYYDDGHARRTSLPLSSPSDDAEDDDEPSDDSEGSKLSSTLSLCCSMSALEQLSVSHLPRSARPLLPPTLGAASSLRRLALDRSNLSDEDLLTIAMQHQDTLQQLSFVRCGGFGRSALISAVAAIGSGLKSLRIEQDDPVPRLPPPAPSPQRSPLSSPTPSSRTAPSTPLRSPSPSPAFATAPNLYNMLDTLLPHTPSLQHLSFSNRLASPQLIPLLPSHTPNLLTLSIAECLATPITLLPLLNDPNSRLARLRRLEIDFARHTTALQDCEGEEERVEEQEGLEDLYGAAMDREVKLVGEAFEKVKRKISWAQEFAGELVQAREVVSFPPRRLKRAGAGMR</sequence>
<keyword evidence="3" id="KW-1185">Reference proteome</keyword>
<dbReference type="AlphaFoldDB" id="A0A1Y2F8L8"/>
<feature type="compositionally biased region" description="Pro residues" evidence="1">
    <location>
        <begin position="316"/>
        <end position="326"/>
    </location>
</feature>
<reference evidence="2 3" key="1">
    <citation type="submission" date="2016-07" db="EMBL/GenBank/DDBJ databases">
        <title>Pervasive Adenine N6-methylation of Active Genes in Fungi.</title>
        <authorList>
            <consortium name="DOE Joint Genome Institute"/>
            <person name="Mondo S.J."/>
            <person name="Dannebaum R.O."/>
            <person name="Kuo R.C."/>
            <person name="Labutti K."/>
            <person name="Haridas S."/>
            <person name="Kuo A."/>
            <person name="Salamov A."/>
            <person name="Ahrendt S.R."/>
            <person name="Lipzen A."/>
            <person name="Sullivan W."/>
            <person name="Andreopoulos W.B."/>
            <person name="Clum A."/>
            <person name="Lindquist E."/>
            <person name="Daum C."/>
            <person name="Ramamoorthy G.K."/>
            <person name="Gryganskyi A."/>
            <person name="Culley D."/>
            <person name="Magnuson J.K."/>
            <person name="James T.Y."/>
            <person name="O'Malley M.A."/>
            <person name="Stajich J.E."/>
            <person name="Spatafora J.W."/>
            <person name="Visel A."/>
            <person name="Grigoriev I.V."/>
        </authorList>
    </citation>
    <scope>NUCLEOTIDE SEQUENCE [LARGE SCALE GENOMIC DNA]</scope>
    <source>
        <strain evidence="2 3">62-1032</strain>
    </source>
</reference>
<gene>
    <name evidence="2" type="ORF">BCR35DRAFT_304409</name>
</gene>
<evidence type="ECO:0000313" key="2">
    <source>
        <dbReference type="EMBL" id="ORY80229.1"/>
    </source>
</evidence>
<evidence type="ECO:0000256" key="1">
    <source>
        <dbReference type="SAM" id="MobiDB-lite"/>
    </source>
</evidence>
<name>A0A1Y2F8L8_9BASI</name>
<accession>A0A1Y2F8L8</accession>
<feature type="region of interest" description="Disordered" evidence="1">
    <location>
        <begin position="311"/>
        <end position="354"/>
    </location>
</feature>
<dbReference type="SUPFAM" id="SSF52047">
    <property type="entry name" value="RNI-like"/>
    <property type="match status" value="1"/>
</dbReference>
<feature type="compositionally biased region" description="Low complexity" evidence="1">
    <location>
        <begin position="327"/>
        <end position="348"/>
    </location>
</feature>
<dbReference type="EMBL" id="MCGR01000025">
    <property type="protein sequence ID" value="ORY80229.1"/>
    <property type="molecule type" value="Genomic_DNA"/>
</dbReference>
<dbReference type="InParanoid" id="A0A1Y2F8L8"/>
<evidence type="ECO:0008006" key="4">
    <source>
        <dbReference type="Google" id="ProtNLM"/>
    </source>
</evidence>
<evidence type="ECO:0000313" key="3">
    <source>
        <dbReference type="Proteomes" id="UP000193467"/>
    </source>
</evidence>
<feature type="compositionally biased region" description="Acidic residues" evidence="1">
    <location>
        <begin position="195"/>
        <end position="207"/>
    </location>
</feature>
<feature type="region of interest" description="Disordered" evidence="1">
    <location>
        <begin position="185"/>
        <end position="213"/>
    </location>
</feature>
<dbReference type="Proteomes" id="UP000193467">
    <property type="component" value="Unassembled WGS sequence"/>
</dbReference>
<protein>
    <recommendedName>
        <fullName evidence="4">F-box domain-containing protein</fullName>
    </recommendedName>
</protein>
<organism evidence="2 3">
    <name type="scientific">Leucosporidium creatinivorum</name>
    <dbReference type="NCBI Taxonomy" id="106004"/>
    <lineage>
        <taxon>Eukaryota</taxon>
        <taxon>Fungi</taxon>
        <taxon>Dikarya</taxon>
        <taxon>Basidiomycota</taxon>
        <taxon>Pucciniomycotina</taxon>
        <taxon>Microbotryomycetes</taxon>
        <taxon>Leucosporidiales</taxon>
        <taxon>Leucosporidium</taxon>
    </lineage>
</organism>
<proteinExistence type="predicted"/>